<gene>
    <name evidence="1" type="ORF">HNP46_003439</name>
</gene>
<dbReference type="Proteomes" id="UP000566995">
    <property type="component" value="Unassembled WGS sequence"/>
</dbReference>
<reference evidence="1 2" key="1">
    <citation type="submission" date="2020-08" db="EMBL/GenBank/DDBJ databases">
        <title>Functional genomics of gut bacteria from endangered species of beetles.</title>
        <authorList>
            <person name="Carlos-Shanley C."/>
        </authorList>
    </citation>
    <scope>NUCLEOTIDE SEQUENCE [LARGE SCALE GENOMIC DNA]</scope>
    <source>
        <strain evidence="1 2">S00179</strain>
    </source>
</reference>
<organism evidence="1 2">
    <name type="scientific">Pseudomonas nitroreducens</name>
    <dbReference type="NCBI Taxonomy" id="46680"/>
    <lineage>
        <taxon>Bacteria</taxon>
        <taxon>Pseudomonadati</taxon>
        <taxon>Pseudomonadota</taxon>
        <taxon>Gammaproteobacteria</taxon>
        <taxon>Pseudomonadales</taxon>
        <taxon>Pseudomonadaceae</taxon>
        <taxon>Pseudomonas</taxon>
    </lineage>
</organism>
<evidence type="ECO:0000313" key="1">
    <source>
        <dbReference type="EMBL" id="MBB4864568.1"/>
    </source>
</evidence>
<accession>A0A7W7KLL8</accession>
<dbReference type="RefSeq" id="WP_184591024.1">
    <property type="nucleotide sequence ID" value="NZ_JACHLI010000013.1"/>
</dbReference>
<protein>
    <submittedName>
        <fullName evidence="1">Uncharacterized protein</fullName>
    </submittedName>
</protein>
<evidence type="ECO:0000313" key="2">
    <source>
        <dbReference type="Proteomes" id="UP000566995"/>
    </source>
</evidence>
<dbReference type="EMBL" id="JACHLI010000013">
    <property type="protein sequence ID" value="MBB4864568.1"/>
    <property type="molecule type" value="Genomic_DNA"/>
</dbReference>
<dbReference type="AlphaFoldDB" id="A0A7W7KLL8"/>
<sequence length="81" mass="9650">MQFAIKPTSSDINWIFQKISQMGWAEGTNRISDKSYLRNDHRWQNRNAPMEIGLFSYKVISIGYRRLTIKLQPNEITELFR</sequence>
<name>A0A7W7KLL8_PSENT</name>
<proteinExistence type="predicted"/>
<comment type="caution">
    <text evidence="1">The sequence shown here is derived from an EMBL/GenBank/DDBJ whole genome shotgun (WGS) entry which is preliminary data.</text>
</comment>